<dbReference type="InterPro" id="IPR024079">
    <property type="entry name" value="MetalloPept_cat_dom_sf"/>
</dbReference>
<dbReference type="Proteomes" id="UP000050741">
    <property type="component" value="Unassembled WGS sequence"/>
</dbReference>
<organism evidence="2 3">
    <name type="scientific">Globodera pallida</name>
    <name type="common">Potato cyst nematode worm</name>
    <name type="synonym">Heterodera pallida</name>
    <dbReference type="NCBI Taxonomy" id="36090"/>
    <lineage>
        <taxon>Eukaryota</taxon>
        <taxon>Metazoa</taxon>
        <taxon>Ecdysozoa</taxon>
        <taxon>Nematoda</taxon>
        <taxon>Chromadorea</taxon>
        <taxon>Rhabditida</taxon>
        <taxon>Tylenchina</taxon>
        <taxon>Tylenchomorpha</taxon>
        <taxon>Tylenchoidea</taxon>
        <taxon>Heteroderidae</taxon>
        <taxon>Heteroderinae</taxon>
        <taxon>Globodera</taxon>
    </lineage>
</organism>
<dbReference type="Gene3D" id="3.40.390.10">
    <property type="entry name" value="Collagenase (Catalytic Domain)"/>
    <property type="match status" value="1"/>
</dbReference>
<accession>A0A183CU51</accession>
<protein>
    <submittedName>
        <fullName evidence="3">Astacin domain-containing protein</fullName>
    </submittedName>
</protein>
<reference evidence="3" key="2">
    <citation type="submission" date="2016-06" db="UniProtKB">
        <authorList>
            <consortium name="WormBaseParasite"/>
        </authorList>
    </citation>
    <scope>IDENTIFICATION</scope>
</reference>
<dbReference type="AlphaFoldDB" id="A0A183CU51"/>
<evidence type="ECO:0000313" key="2">
    <source>
        <dbReference type="Proteomes" id="UP000050741"/>
    </source>
</evidence>
<keyword evidence="2" id="KW-1185">Reference proteome</keyword>
<name>A0A183CU51_GLOPA</name>
<dbReference type="WBParaSite" id="GPLIN_001640900">
    <property type="protein sequence ID" value="GPLIN_001640900"/>
    <property type="gene ID" value="GPLIN_001640900"/>
</dbReference>
<dbReference type="GO" id="GO:0006508">
    <property type="term" value="P:proteolysis"/>
    <property type="evidence" value="ECO:0007669"/>
    <property type="project" value="InterPro"/>
</dbReference>
<feature type="domain" description="Peptidase M12A" evidence="1">
    <location>
        <begin position="20"/>
        <end position="61"/>
    </location>
</feature>
<dbReference type="Pfam" id="PF01400">
    <property type="entry name" value="Astacin"/>
    <property type="match status" value="1"/>
</dbReference>
<sequence>SSWAEFRQIDGVRYFVPFCEDRDEHIMIRWANILPGMDSQFDIVSSAIQDTLGEPYDYRSFCYNILFCG</sequence>
<dbReference type="GO" id="GO:0004222">
    <property type="term" value="F:metalloendopeptidase activity"/>
    <property type="evidence" value="ECO:0007669"/>
    <property type="project" value="InterPro"/>
</dbReference>
<evidence type="ECO:0000259" key="1">
    <source>
        <dbReference type="Pfam" id="PF01400"/>
    </source>
</evidence>
<dbReference type="InterPro" id="IPR001506">
    <property type="entry name" value="Peptidase_M12A"/>
</dbReference>
<reference evidence="2" key="1">
    <citation type="submission" date="2014-05" db="EMBL/GenBank/DDBJ databases">
        <title>The genome and life-stage specific transcriptomes of Globodera pallida elucidate key aspects of plant parasitism by a cyst nematode.</title>
        <authorList>
            <person name="Cotton J.A."/>
            <person name="Lilley C.J."/>
            <person name="Jones L.M."/>
            <person name="Kikuchi T."/>
            <person name="Reid A.J."/>
            <person name="Thorpe P."/>
            <person name="Tsai I.J."/>
            <person name="Beasley H."/>
            <person name="Blok V."/>
            <person name="Cock P.J.A."/>
            <person name="Van den Akker S.E."/>
            <person name="Holroyd N."/>
            <person name="Hunt M."/>
            <person name="Mantelin S."/>
            <person name="Naghra H."/>
            <person name="Pain A."/>
            <person name="Palomares-Rius J.E."/>
            <person name="Zarowiecki M."/>
            <person name="Berriman M."/>
            <person name="Jones J.T."/>
            <person name="Urwin P.E."/>
        </authorList>
    </citation>
    <scope>NUCLEOTIDE SEQUENCE [LARGE SCALE GENOMIC DNA]</scope>
    <source>
        <strain evidence="2">Lindley</strain>
    </source>
</reference>
<evidence type="ECO:0000313" key="3">
    <source>
        <dbReference type="WBParaSite" id="GPLIN_001640900"/>
    </source>
</evidence>
<proteinExistence type="predicted"/>